<keyword evidence="7 8" id="KW-0472">Membrane</keyword>
<feature type="transmembrane region" description="Helical" evidence="8">
    <location>
        <begin position="6"/>
        <end position="23"/>
    </location>
</feature>
<dbReference type="GO" id="GO:0005886">
    <property type="term" value="C:plasma membrane"/>
    <property type="evidence" value="ECO:0007669"/>
    <property type="project" value="UniProtKB-SubCell"/>
</dbReference>
<evidence type="ECO:0000256" key="3">
    <source>
        <dbReference type="ARBA" id="ARBA00022676"/>
    </source>
</evidence>
<feature type="non-terminal residue" evidence="10">
    <location>
        <position position="1"/>
    </location>
</feature>
<dbReference type="GO" id="GO:0010041">
    <property type="term" value="P:response to iron(III) ion"/>
    <property type="evidence" value="ECO:0007669"/>
    <property type="project" value="TreeGrafter"/>
</dbReference>
<sequence length="238" mass="26276">NDFTFRLPSLAAGLLTAMLVYSLGRRWCNRRVGLLAGCLWATTAHMGRLSYMATTDMLLTLWITVAVSCVDRVLWHRARPERRWLWLVGFYAAMILAALSKGWGVVNWPVLAVMVALAAACQPRPGQILRRWWLAIRALHLWWGVLAFVVAGGGLMIAMNAAAGNDLSEVMGFEVVQRITGGGDSPPRPTSVPPILQMIYFTLPMSVLAIGALVLVRPGRWLRGRSEITLPLCWIAAV</sequence>
<dbReference type="AlphaFoldDB" id="X0YUR4"/>
<feature type="transmembrane region" description="Helical" evidence="8">
    <location>
        <begin position="105"/>
        <end position="121"/>
    </location>
</feature>
<feature type="transmembrane region" description="Helical" evidence="8">
    <location>
        <begin position="84"/>
        <end position="99"/>
    </location>
</feature>
<dbReference type="InterPro" id="IPR038731">
    <property type="entry name" value="RgtA/B/C-like"/>
</dbReference>
<keyword evidence="2" id="KW-1003">Cell membrane</keyword>
<dbReference type="PANTHER" id="PTHR33908:SF3">
    <property type="entry name" value="UNDECAPRENYL PHOSPHATE-ALPHA-4-AMINO-4-DEOXY-L-ARABINOSE ARABINOSYL TRANSFERASE"/>
    <property type="match status" value="1"/>
</dbReference>
<dbReference type="PANTHER" id="PTHR33908">
    <property type="entry name" value="MANNOSYLTRANSFERASE YKCB-RELATED"/>
    <property type="match status" value="1"/>
</dbReference>
<evidence type="ECO:0000256" key="8">
    <source>
        <dbReference type="SAM" id="Phobius"/>
    </source>
</evidence>
<proteinExistence type="predicted"/>
<evidence type="ECO:0000256" key="2">
    <source>
        <dbReference type="ARBA" id="ARBA00022475"/>
    </source>
</evidence>
<feature type="transmembrane region" description="Helical" evidence="8">
    <location>
        <begin position="32"/>
        <end position="51"/>
    </location>
</feature>
<dbReference type="EMBL" id="BARS01050663">
    <property type="protein sequence ID" value="GAG50432.1"/>
    <property type="molecule type" value="Genomic_DNA"/>
</dbReference>
<evidence type="ECO:0000313" key="10">
    <source>
        <dbReference type="EMBL" id="GAG50432.1"/>
    </source>
</evidence>
<keyword evidence="4" id="KW-0808">Transferase</keyword>
<evidence type="ECO:0000256" key="7">
    <source>
        <dbReference type="ARBA" id="ARBA00023136"/>
    </source>
</evidence>
<evidence type="ECO:0000259" key="9">
    <source>
        <dbReference type="Pfam" id="PF13231"/>
    </source>
</evidence>
<keyword evidence="3" id="KW-0328">Glycosyltransferase</keyword>
<feature type="transmembrane region" description="Helical" evidence="8">
    <location>
        <begin position="141"/>
        <end position="163"/>
    </location>
</feature>
<feature type="transmembrane region" description="Helical" evidence="8">
    <location>
        <begin position="57"/>
        <end position="75"/>
    </location>
</feature>
<feature type="domain" description="Glycosyltransferase RgtA/B/C/D-like" evidence="9">
    <location>
        <begin position="2"/>
        <end position="118"/>
    </location>
</feature>
<protein>
    <recommendedName>
        <fullName evidence="9">Glycosyltransferase RgtA/B/C/D-like domain-containing protein</fullName>
    </recommendedName>
</protein>
<organism evidence="10">
    <name type="scientific">marine sediment metagenome</name>
    <dbReference type="NCBI Taxonomy" id="412755"/>
    <lineage>
        <taxon>unclassified sequences</taxon>
        <taxon>metagenomes</taxon>
        <taxon>ecological metagenomes</taxon>
    </lineage>
</organism>
<feature type="non-terminal residue" evidence="10">
    <location>
        <position position="238"/>
    </location>
</feature>
<gene>
    <name evidence="10" type="ORF">S01H1_75593</name>
</gene>
<keyword evidence="5 8" id="KW-0812">Transmembrane</keyword>
<evidence type="ECO:0000256" key="6">
    <source>
        <dbReference type="ARBA" id="ARBA00022989"/>
    </source>
</evidence>
<keyword evidence="6 8" id="KW-1133">Transmembrane helix</keyword>
<name>X0YUR4_9ZZZZ</name>
<evidence type="ECO:0000256" key="4">
    <source>
        <dbReference type="ARBA" id="ARBA00022679"/>
    </source>
</evidence>
<dbReference type="GO" id="GO:0016763">
    <property type="term" value="F:pentosyltransferase activity"/>
    <property type="evidence" value="ECO:0007669"/>
    <property type="project" value="TreeGrafter"/>
</dbReference>
<dbReference type="InterPro" id="IPR050297">
    <property type="entry name" value="LipidA_mod_glycosyltrf_83"/>
</dbReference>
<dbReference type="GO" id="GO:0009103">
    <property type="term" value="P:lipopolysaccharide biosynthetic process"/>
    <property type="evidence" value="ECO:0007669"/>
    <property type="project" value="TreeGrafter"/>
</dbReference>
<accession>X0YUR4</accession>
<evidence type="ECO:0000256" key="1">
    <source>
        <dbReference type="ARBA" id="ARBA00004651"/>
    </source>
</evidence>
<reference evidence="10" key="1">
    <citation type="journal article" date="2014" name="Front. Microbiol.">
        <title>High frequency of phylogenetically diverse reductive dehalogenase-homologous genes in deep subseafloor sedimentary metagenomes.</title>
        <authorList>
            <person name="Kawai M."/>
            <person name="Futagami T."/>
            <person name="Toyoda A."/>
            <person name="Takaki Y."/>
            <person name="Nishi S."/>
            <person name="Hori S."/>
            <person name="Arai W."/>
            <person name="Tsubouchi T."/>
            <person name="Morono Y."/>
            <person name="Uchiyama I."/>
            <person name="Ito T."/>
            <person name="Fujiyama A."/>
            <person name="Inagaki F."/>
            <person name="Takami H."/>
        </authorList>
    </citation>
    <scope>NUCLEOTIDE SEQUENCE</scope>
    <source>
        <strain evidence="10">Expedition CK06-06</strain>
    </source>
</reference>
<evidence type="ECO:0000256" key="5">
    <source>
        <dbReference type="ARBA" id="ARBA00022692"/>
    </source>
</evidence>
<feature type="transmembrane region" description="Helical" evidence="8">
    <location>
        <begin position="195"/>
        <end position="216"/>
    </location>
</feature>
<comment type="caution">
    <text evidence="10">The sequence shown here is derived from an EMBL/GenBank/DDBJ whole genome shotgun (WGS) entry which is preliminary data.</text>
</comment>
<comment type="subcellular location">
    <subcellularLocation>
        <location evidence="1">Cell membrane</location>
        <topology evidence="1">Multi-pass membrane protein</topology>
    </subcellularLocation>
</comment>
<dbReference type="Pfam" id="PF13231">
    <property type="entry name" value="PMT_2"/>
    <property type="match status" value="1"/>
</dbReference>